<evidence type="ECO:0000313" key="3">
    <source>
        <dbReference type="EMBL" id="CAL1126646.1"/>
    </source>
</evidence>
<evidence type="ECO:0000313" key="4">
    <source>
        <dbReference type="Proteomes" id="UP001152797"/>
    </source>
</evidence>
<feature type="signal peptide" evidence="1">
    <location>
        <begin position="1"/>
        <end position="15"/>
    </location>
</feature>
<dbReference type="Proteomes" id="UP001152797">
    <property type="component" value="Unassembled WGS sequence"/>
</dbReference>
<feature type="chain" id="PRO_5043269533" evidence="1">
    <location>
        <begin position="16"/>
        <end position="122"/>
    </location>
</feature>
<sequence>MIRRCLVLLALGVSSQELDETCDLQLLQVSQTLETSRTWMVLGQAQTDRILTPAVTGSAALVEIADLAVAQQGTKADGKKLGIFLGKLEKNIEKPRSFRGKLERNSRFSCKNREKLRIFLEK</sequence>
<evidence type="ECO:0000313" key="2">
    <source>
        <dbReference type="EMBL" id="CAI3973271.1"/>
    </source>
</evidence>
<keyword evidence="4" id="KW-1185">Reference proteome</keyword>
<dbReference type="EMBL" id="CAMXCT010000063">
    <property type="protein sequence ID" value="CAI3973271.1"/>
    <property type="molecule type" value="Genomic_DNA"/>
</dbReference>
<reference evidence="3" key="2">
    <citation type="submission" date="2024-04" db="EMBL/GenBank/DDBJ databases">
        <authorList>
            <person name="Chen Y."/>
            <person name="Shah S."/>
            <person name="Dougan E. K."/>
            <person name="Thang M."/>
            <person name="Chan C."/>
        </authorList>
    </citation>
    <scope>NUCLEOTIDE SEQUENCE [LARGE SCALE GENOMIC DNA]</scope>
</reference>
<evidence type="ECO:0000256" key="1">
    <source>
        <dbReference type="SAM" id="SignalP"/>
    </source>
</evidence>
<proteinExistence type="predicted"/>
<name>A0A9P1BKF3_9DINO</name>
<keyword evidence="1" id="KW-0732">Signal</keyword>
<dbReference type="AlphaFoldDB" id="A0A9P1BKF3"/>
<accession>A0A9P1BKF3</accession>
<protein>
    <submittedName>
        <fullName evidence="2">Uncharacterized protein</fullName>
    </submittedName>
</protein>
<comment type="caution">
    <text evidence="2">The sequence shown here is derived from an EMBL/GenBank/DDBJ whole genome shotgun (WGS) entry which is preliminary data.</text>
</comment>
<reference evidence="2" key="1">
    <citation type="submission" date="2022-10" db="EMBL/GenBank/DDBJ databases">
        <authorList>
            <person name="Chen Y."/>
            <person name="Dougan E. K."/>
            <person name="Chan C."/>
            <person name="Rhodes N."/>
            <person name="Thang M."/>
        </authorList>
    </citation>
    <scope>NUCLEOTIDE SEQUENCE</scope>
</reference>
<dbReference type="EMBL" id="CAMXCT020000063">
    <property type="protein sequence ID" value="CAL1126646.1"/>
    <property type="molecule type" value="Genomic_DNA"/>
</dbReference>
<gene>
    <name evidence="2" type="ORF">C1SCF055_LOCUS1790</name>
</gene>
<organism evidence="2">
    <name type="scientific">Cladocopium goreaui</name>
    <dbReference type="NCBI Taxonomy" id="2562237"/>
    <lineage>
        <taxon>Eukaryota</taxon>
        <taxon>Sar</taxon>
        <taxon>Alveolata</taxon>
        <taxon>Dinophyceae</taxon>
        <taxon>Suessiales</taxon>
        <taxon>Symbiodiniaceae</taxon>
        <taxon>Cladocopium</taxon>
    </lineage>
</organism>
<dbReference type="EMBL" id="CAMXCT030000063">
    <property type="protein sequence ID" value="CAL4760583.1"/>
    <property type="molecule type" value="Genomic_DNA"/>
</dbReference>